<dbReference type="AlphaFoldDB" id="E4XYK4"/>
<reference evidence="2" key="1">
    <citation type="journal article" date="2010" name="Science">
        <title>Plasticity of animal genome architecture unmasked by rapid evolution of a pelagic tunicate.</title>
        <authorList>
            <person name="Denoeud F."/>
            <person name="Henriet S."/>
            <person name="Mungpakdee S."/>
            <person name="Aury J.M."/>
            <person name="Da Silva C."/>
            <person name="Brinkmann H."/>
            <person name="Mikhaleva J."/>
            <person name="Olsen L.C."/>
            <person name="Jubin C."/>
            <person name="Canestro C."/>
            <person name="Bouquet J.M."/>
            <person name="Danks G."/>
            <person name="Poulain J."/>
            <person name="Campsteijn C."/>
            <person name="Adamski M."/>
            <person name="Cross I."/>
            <person name="Yadetie F."/>
            <person name="Muffato M."/>
            <person name="Louis A."/>
            <person name="Butcher S."/>
            <person name="Tsagkogeorga G."/>
            <person name="Konrad A."/>
            <person name="Singh S."/>
            <person name="Jensen M.F."/>
            <person name="Cong E.H."/>
            <person name="Eikeseth-Otteraa H."/>
            <person name="Noel B."/>
            <person name="Anthouard V."/>
            <person name="Porcel B.M."/>
            <person name="Kachouri-Lafond R."/>
            <person name="Nishino A."/>
            <person name="Ugolini M."/>
            <person name="Chourrout P."/>
            <person name="Nishida H."/>
            <person name="Aasland R."/>
            <person name="Huzurbazar S."/>
            <person name="Westhof E."/>
            <person name="Delsuc F."/>
            <person name="Lehrach H."/>
            <person name="Reinhardt R."/>
            <person name="Weissenbach J."/>
            <person name="Roy S.W."/>
            <person name="Artiguenave F."/>
            <person name="Postlethwait J.H."/>
            <person name="Manak J.R."/>
            <person name="Thompson E.M."/>
            <person name="Jaillon O."/>
            <person name="Du Pasquier L."/>
            <person name="Boudinot P."/>
            <person name="Liberles D.A."/>
            <person name="Volff J.N."/>
            <person name="Philippe H."/>
            <person name="Lenhard B."/>
            <person name="Roest Crollius H."/>
            <person name="Wincker P."/>
            <person name="Chourrout D."/>
        </authorList>
    </citation>
    <scope>NUCLEOTIDE SEQUENCE [LARGE SCALE GENOMIC DNA]</scope>
</reference>
<feature type="transmembrane region" description="Helical" evidence="1">
    <location>
        <begin position="20"/>
        <end position="41"/>
    </location>
</feature>
<evidence type="ECO:0000256" key="1">
    <source>
        <dbReference type="SAM" id="Phobius"/>
    </source>
</evidence>
<evidence type="ECO:0000313" key="3">
    <source>
        <dbReference type="Proteomes" id="UP000001307"/>
    </source>
</evidence>
<keyword evidence="1" id="KW-1133">Transmembrane helix</keyword>
<keyword evidence="1" id="KW-0812">Transmembrane</keyword>
<name>E4XYK4_OIKDI</name>
<proteinExistence type="predicted"/>
<sequence>MPLIYKYTVTVTETIKPTPTAMMLQSILIVVTAFMAMELIMNIVDSIMKNKEDNKKAERQEKSEKIYHY</sequence>
<dbReference type="OrthoDB" id="10441171at2759"/>
<gene>
    <name evidence="2" type="ORF">GSOID_T00009787001</name>
</gene>
<accession>E4XYK4</accession>
<dbReference type="EMBL" id="FN653336">
    <property type="protein sequence ID" value="CBY14716.1"/>
    <property type="molecule type" value="Genomic_DNA"/>
</dbReference>
<organism evidence="2">
    <name type="scientific">Oikopleura dioica</name>
    <name type="common">Tunicate</name>
    <dbReference type="NCBI Taxonomy" id="34765"/>
    <lineage>
        <taxon>Eukaryota</taxon>
        <taxon>Metazoa</taxon>
        <taxon>Chordata</taxon>
        <taxon>Tunicata</taxon>
        <taxon>Appendicularia</taxon>
        <taxon>Copelata</taxon>
        <taxon>Oikopleuridae</taxon>
        <taxon>Oikopleura</taxon>
    </lineage>
</organism>
<protein>
    <submittedName>
        <fullName evidence="2">Uncharacterized protein</fullName>
    </submittedName>
</protein>
<evidence type="ECO:0000313" key="2">
    <source>
        <dbReference type="EMBL" id="CBY14716.1"/>
    </source>
</evidence>
<keyword evidence="1" id="KW-0472">Membrane</keyword>
<dbReference type="InParanoid" id="E4XYK4"/>
<keyword evidence="3" id="KW-1185">Reference proteome</keyword>
<dbReference type="Proteomes" id="UP000001307">
    <property type="component" value="Unassembled WGS sequence"/>
</dbReference>